<evidence type="ECO:0000256" key="1">
    <source>
        <dbReference type="SAM" id="Phobius"/>
    </source>
</evidence>
<feature type="transmembrane region" description="Helical" evidence="1">
    <location>
        <begin position="141"/>
        <end position="159"/>
    </location>
</feature>
<accession>A0A7J8ENY3</accession>
<dbReference type="AlphaFoldDB" id="A0A7J8ENY3"/>
<reference evidence="2 3" key="1">
    <citation type="journal article" date="2020" name="Nature">
        <title>Six reference-quality genomes reveal evolution of bat adaptations.</title>
        <authorList>
            <person name="Jebb D."/>
            <person name="Huang Z."/>
            <person name="Pippel M."/>
            <person name="Hughes G.M."/>
            <person name="Lavrichenko K."/>
            <person name="Devanna P."/>
            <person name="Winkler S."/>
            <person name="Jermiin L.S."/>
            <person name="Skirmuntt E.C."/>
            <person name="Katzourakis A."/>
            <person name="Burkitt-Gray L."/>
            <person name="Ray D.A."/>
            <person name="Sullivan K.A.M."/>
            <person name="Roscito J.G."/>
            <person name="Kirilenko B.M."/>
            <person name="Davalos L.M."/>
            <person name="Corthals A.P."/>
            <person name="Power M.L."/>
            <person name="Jones G."/>
            <person name="Ransome R.D."/>
            <person name="Dechmann D.K.N."/>
            <person name="Locatelli A.G."/>
            <person name="Puechmaille S.J."/>
            <person name="Fedrigo O."/>
            <person name="Jarvis E.D."/>
            <person name="Hiller M."/>
            <person name="Vernes S.C."/>
            <person name="Myers E.W."/>
            <person name="Teeling E.C."/>
        </authorList>
    </citation>
    <scope>NUCLEOTIDE SEQUENCE [LARGE SCALE GENOMIC DNA]</scope>
    <source>
        <strain evidence="2">MMolMol1</strain>
        <tissue evidence="2">Muscle</tissue>
    </source>
</reference>
<evidence type="ECO:0000313" key="2">
    <source>
        <dbReference type="EMBL" id="KAF6436782.1"/>
    </source>
</evidence>
<sequence>MPYSSNMFPALETELKQETFPDPYEAFMYHHLQYYGYFKAQRDSLPNSAMHQHVWKNNPRFVLSGSFGERDDLIPDPLQKKKLQWPACVSSAVHRATEAVSRGISFPSRSENSDSLVGTCLRPLLSPPELRMNTLRGLQPFLPPVIFYLFILPFISFLPESLSLPPFFSFSISQECFSFF</sequence>
<comment type="caution">
    <text evidence="2">The sequence shown here is derived from an EMBL/GenBank/DDBJ whole genome shotgun (WGS) entry which is preliminary data.</text>
</comment>
<keyword evidence="1" id="KW-1133">Transmembrane helix</keyword>
<keyword evidence="1" id="KW-0812">Transmembrane</keyword>
<protein>
    <submittedName>
        <fullName evidence="2">ATP/GTP binding protein like 2</fullName>
    </submittedName>
</protein>
<keyword evidence="3" id="KW-1185">Reference proteome</keyword>
<proteinExistence type="predicted"/>
<dbReference type="EMBL" id="JACASF010000013">
    <property type="protein sequence ID" value="KAF6436782.1"/>
    <property type="molecule type" value="Genomic_DNA"/>
</dbReference>
<organism evidence="2 3">
    <name type="scientific">Molossus molossus</name>
    <name type="common">Pallas' mastiff bat</name>
    <name type="synonym">Vespertilio molossus</name>
    <dbReference type="NCBI Taxonomy" id="27622"/>
    <lineage>
        <taxon>Eukaryota</taxon>
        <taxon>Metazoa</taxon>
        <taxon>Chordata</taxon>
        <taxon>Craniata</taxon>
        <taxon>Vertebrata</taxon>
        <taxon>Euteleostomi</taxon>
        <taxon>Mammalia</taxon>
        <taxon>Eutheria</taxon>
        <taxon>Laurasiatheria</taxon>
        <taxon>Chiroptera</taxon>
        <taxon>Yangochiroptera</taxon>
        <taxon>Molossidae</taxon>
        <taxon>Molossus</taxon>
    </lineage>
</organism>
<dbReference type="Proteomes" id="UP000550707">
    <property type="component" value="Unassembled WGS sequence"/>
</dbReference>
<name>A0A7J8ENY3_MOLMO</name>
<gene>
    <name evidence="2" type="ORF">HJG59_000448</name>
</gene>
<keyword evidence="1" id="KW-0472">Membrane</keyword>
<evidence type="ECO:0000313" key="3">
    <source>
        <dbReference type="Proteomes" id="UP000550707"/>
    </source>
</evidence>